<feature type="transmembrane region" description="Helical" evidence="6">
    <location>
        <begin position="50"/>
        <end position="70"/>
    </location>
</feature>
<comment type="caution">
    <text evidence="8">The sequence shown here is derived from an EMBL/GenBank/DDBJ whole genome shotgun (WGS) entry which is preliminary data.</text>
</comment>
<evidence type="ECO:0000313" key="8">
    <source>
        <dbReference type="EMBL" id="KAJ7100675.1"/>
    </source>
</evidence>
<gene>
    <name evidence="8" type="ORF">B0H15DRAFT_943975</name>
</gene>
<evidence type="ECO:0000256" key="5">
    <source>
        <dbReference type="SAM" id="MobiDB-lite"/>
    </source>
</evidence>
<dbReference type="Proteomes" id="UP001222325">
    <property type="component" value="Unassembled WGS sequence"/>
</dbReference>
<dbReference type="GO" id="GO:0016491">
    <property type="term" value="F:oxidoreductase activity"/>
    <property type="evidence" value="ECO:0007669"/>
    <property type="project" value="InterPro"/>
</dbReference>
<keyword evidence="4 6" id="KW-0472">Membrane</keyword>
<reference evidence="8" key="1">
    <citation type="submission" date="2023-03" db="EMBL/GenBank/DDBJ databases">
        <title>Massive genome expansion in bonnet fungi (Mycena s.s.) driven by repeated elements and novel gene families across ecological guilds.</title>
        <authorList>
            <consortium name="Lawrence Berkeley National Laboratory"/>
            <person name="Harder C.B."/>
            <person name="Miyauchi S."/>
            <person name="Viragh M."/>
            <person name="Kuo A."/>
            <person name="Thoen E."/>
            <person name="Andreopoulos B."/>
            <person name="Lu D."/>
            <person name="Skrede I."/>
            <person name="Drula E."/>
            <person name="Henrissat B."/>
            <person name="Morin E."/>
            <person name="Kohler A."/>
            <person name="Barry K."/>
            <person name="LaButti K."/>
            <person name="Morin E."/>
            <person name="Salamov A."/>
            <person name="Lipzen A."/>
            <person name="Mereny Z."/>
            <person name="Hegedus B."/>
            <person name="Baldrian P."/>
            <person name="Stursova M."/>
            <person name="Weitz H."/>
            <person name="Taylor A."/>
            <person name="Grigoriev I.V."/>
            <person name="Nagy L.G."/>
            <person name="Martin F."/>
            <person name="Kauserud H."/>
        </authorList>
    </citation>
    <scope>NUCLEOTIDE SEQUENCE</scope>
    <source>
        <strain evidence="8">CBHHK173m</strain>
    </source>
</reference>
<organism evidence="8 9">
    <name type="scientific">Mycena belliarum</name>
    <dbReference type="NCBI Taxonomy" id="1033014"/>
    <lineage>
        <taxon>Eukaryota</taxon>
        <taxon>Fungi</taxon>
        <taxon>Dikarya</taxon>
        <taxon>Basidiomycota</taxon>
        <taxon>Agaricomycotina</taxon>
        <taxon>Agaricomycetes</taxon>
        <taxon>Agaricomycetidae</taxon>
        <taxon>Agaricales</taxon>
        <taxon>Marasmiineae</taxon>
        <taxon>Mycenaceae</taxon>
        <taxon>Mycena</taxon>
    </lineage>
</organism>
<dbReference type="EMBL" id="JARJCN010000005">
    <property type="protein sequence ID" value="KAJ7100675.1"/>
    <property type="molecule type" value="Genomic_DNA"/>
</dbReference>
<dbReference type="Pfam" id="PF04116">
    <property type="entry name" value="FA_hydroxylase"/>
    <property type="match status" value="1"/>
</dbReference>
<evidence type="ECO:0000256" key="2">
    <source>
        <dbReference type="ARBA" id="ARBA00022692"/>
    </source>
</evidence>
<proteinExistence type="predicted"/>
<evidence type="ECO:0000256" key="4">
    <source>
        <dbReference type="ARBA" id="ARBA00023136"/>
    </source>
</evidence>
<dbReference type="GO" id="GO:0016020">
    <property type="term" value="C:membrane"/>
    <property type="evidence" value="ECO:0007669"/>
    <property type="project" value="UniProtKB-SubCell"/>
</dbReference>
<protein>
    <recommendedName>
        <fullName evidence="7">Fatty acid hydroxylase domain-containing protein</fullName>
    </recommendedName>
</protein>
<feature type="region of interest" description="Disordered" evidence="5">
    <location>
        <begin position="1"/>
        <end position="21"/>
    </location>
</feature>
<dbReference type="GO" id="GO:0008610">
    <property type="term" value="P:lipid biosynthetic process"/>
    <property type="evidence" value="ECO:0007669"/>
    <property type="project" value="InterPro"/>
</dbReference>
<sequence length="469" mass="53729">MTTIRNRKPSATPPDSSSESVAFDPQINERLAGEVEKEIWFRISRLPGKITRAVEMVPLFLLCLWLILVYTNNYGALGYWEAFVRRSNHFRDRFTHTSFAQTLGLDSPALNPYSLWRGVVVISVSSIFTYLCLALLFLRLELFHWKPSLLESYLMEAKSSFLGRYLPESWLYYIFNLYQSEHAKRTRNRIQNRDHRATEDHIELAKVVNVVLQNLLISPFVVFLMWMALCQTGFDSVNILQSPRSMVPPVQIAVWLLIGDTLHFFPHYIAHTPRGSKGIHHKVIPHSLASRLENFLRNAHKTHHRSKANIAIAAWYCSPTEQIFFNLFPVMLGPVVTQIIADKTGNAEVWGTHIVTLYVWLLAGTASSVLAHTGYRSSWNDPGEHDEHHEYAFGQRSVNFGLTGFWDSILGTSGTKAAEGAKKWQEQRRRHAALAIASKRTGIPLTKEQQIIAEQPMVDYEWVDKRVED</sequence>
<dbReference type="PANTHER" id="PTHR11863">
    <property type="entry name" value="STEROL DESATURASE"/>
    <property type="match status" value="1"/>
</dbReference>
<feature type="transmembrane region" description="Helical" evidence="6">
    <location>
        <begin position="115"/>
        <end position="138"/>
    </location>
</feature>
<accession>A0AAD6UEK8</accession>
<evidence type="ECO:0000256" key="6">
    <source>
        <dbReference type="SAM" id="Phobius"/>
    </source>
</evidence>
<feature type="transmembrane region" description="Helical" evidence="6">
    <location>
        <begin position="207"/>
        <end position="229"/>
    </location>
</feature>
<evidence type="ECO:0000259" key="7">
    <source>
        <dbReference type="Pfam" id="PF04116"/>
    </source>
</evidence>
<keyword evidence="3 6" id="KW-1133">Transmembrane helix</keyword>
<evidence type="ECO:0000256" key="3">
    <source>
        <dbReference type="ARBA" id="ARBA00022989"/>
    </source>
</evidence>
<evidence type="ECO:0000313" key="9">
    <source>
        <dbReference type="Proteomes" id="UP001222325"/>
    </source>
</evidence>
<feature type="domain" description="Fatty acid hydroxylase" evidence="7">
    <location>
        <begin position="253"/>
        <end position="412"/>
    </location>
</feature>
<comment type="subcellular location">
    <subcellularLocation>
        <location evidence="1">Membrane</location>
    </subcellularLocation>
</comment>
<dbReference type="GO" id="GO:0005506">
    <property type="term" value="F:iron ion binding"/>
    <property type="evidence" value="ECO:0007669"/>
    <property type="project" value="InterPro"/>
</dbReference>
<dbReference type="InterPro" id="IPR050307">
    <property type="entry name" value="Sterol_Desaturase_Related"/>
</dbReference>
<dbReference type="InterPro" id="IPR006694">
    <property type="entry name" value="Fatty_acid_hydroxylase"/>
</dbReference>
<dbReference type="AlphaFoldDB" id="A0AAD6UEK8"/>
<feature type="transmembrane region" description="Helical" evidence="6">
    <location>
        <begin position="249"/>
        <end position="270"/>
    </location>
</feature>
<name>A0AAD6UEK8_9AGAR</name>
<evidence type="ECO:0000256" key="1">
    <source>
        <dbReference type="ARBA" id="ARBA00004370"/>
    </source>
</evidence>
<keyword evidence="9" id="KW-1185">Reference proteome</keyword>
<keyword evidence="2 6" id="KW-0812">Transmembrane</keyword>